<proteinExistence type="predicted"/>
<dbReference type="OrthoDB" id="9802385at2"/>
<reference evidence="3" key="1">
    <citation type="submission" date="2016-09" db="EMBL/GenBank/DDBJ databases">
        <authorList>
            <person name="Varghese N."/>
            <person name="Submissions S."/>
        </authorList>
    </citation>
    <scope>NUCLEOTIDE SEQUENCE [LARGE SCALE GENOMIC DNA]</scope>
    <source>
        <strain evidence="3">S5</strain>
    </source>
</reference>
<dbReference type="GO" id="GO:0008893">
    <property type="term" value="F:guanosine-3',5'-bis(diphosphate) 3'-diphosphatase activity"/>
    <property type="evidence" value="ECO:0007669"/>
    <property type="project" value="TreeGrafter"/>
</dbReference>
<evidence type="ECO:0000259" key="1">
    <source>
        <dbReference type="PROSITE" id="PS51831"/>
    </source>
</evidence>
<dbReference type="Gene3D" id="1.10.3210.10">
    <property type="entry name" value="Hypothetical protein af1432"/>
    <property type="match status" value="1"/>
</dbReference>
<dbReference type="STRING" id="1612202.SAMN05421734_10536"/>
<keyword evidence="3" id="KW-1185">Reference proteome</keyword>
<feature type="domain" description="HD" evidence="1">
    <location>
        <begin position="29"/>
        <end position="123"/>
    </location>
</feature>
<dbReference type="InterPro" id="IPR003607">
    <property type="entry name" value="HD/PDEase_dom"/>
</dbReference>
<dbReference type="Proteomes" id="UP000242949">
    <property type="component" value="Unassembled WGS sequence"/>
</dbReference>
<dbReference type="RefSeq" id="WP_090795360.1">
    <property type="nucleotide sequence ID" value="NZ_FMYI01000005.1"/>
</dbReference>
<dbReference type="SMART" id="SM00471">
    <property type="entry name" value="HDc"/>
    <property type="match status" value="1"/>
</dbReference>
<evidence type="ECO:0000313" key="3">
    <source>
        <dbReference type="Proteomes" id="UP000242949"/>
    </source>
</evidence>
<dbReference type="PROSITE" id="PS51831">
    <property type="entry name" value="HD"/>
    <property type="match status" value="1"/>
</dbReference>
<dbReference type="PANTHER" id="PTHR46246:SF1">
    <property type="entry name" value="GUANOSINE-3',5'-BIS(DIPHOSPHATE) 3'-PYROPHOSPHOHYDROLASE MESH1"/>
    <property type="match status" value="1"/>
</dbReference>
<dbReference type="AlphaFoldDB" id="A0A1G6JH28"/>
<accession>A0A1G6JH28</accession>
<dbReference type="Pfam" id="PF13328">
    <property type="entry name" value="HD_4"/>
    <property type="match status" value="1"/>
</dbReference>
<protein>
    <submittedName>
        <fullName evidence="2">HD domain-containing protein</fullName>
    </submittedName>
</protein>
<dbReference type="InterPro" id="IPR006674">
    <property type="entry name" value="HD_domain"/>
</dbReference>
<sequence>MIRNQIMRAITYATTKHDKQVRKVEETPYIAHPYRVAMLLKEHGCDSDTVIAGLLHDIVEDTDGTLDEIKSLFGETVTEYVRFLTEDQQNEEWEARKQKSIETIRSAPLPVKLIACADKIDNLQSMIDSEMIHGEGMWQAFERQKYKQQWYYQEMYDSVIQGIDTDSHHPLMYLYKGLLDKFLEAEATYDGN</sequence>
<dbReference type="SUPFAM" id="SSF109604">
    <property type="entry name" value="HD-domain/PDEase-like"/>
    <property type="match status" value="1"/>
</dbReference>
<dbReference type="CDD" id="cd00077">
    <property type="entry name" value="HDc"/>
    <property type="match status" value="1"/>
</dbReference>
<dbReference type="EMBL" id="FMYI01000005">
    <property type="protein sequence ID" value="SDC17745.1"/>
    <property type="molecule type" value="Genomic_DNA"/>
</dbReference>
<gene>
    <name evidence="2" type="ORF">SAMN05421734_10536</name>
</gene>
<evidence type="ECO:0000313" key="2">
    <source>
        <dbReference type="EMBL" id="SDC17745.1"/>
    </source>
</evidence>
<name>A0A1G6JH28_9BACI</name>
<dbReference type="PANTHER" id="PTHR46246">
    <property type="entry name" value="GUANOSINE-3',5'-BIS(DIPHOSPHATE) 3'-PYROPHOSPHOHYDROLASE MESH1"/>
    <property type="match status" value="1"/>
</dbReference>
<dbReference type="InterPro" id="IPR052194">
    <property type="entry name" value="MESH1"/>
</dbReference>
<organism evidence="2 3">
    <name type="scientific">Pelagirhabdus alkalitolerans</name>
    <dbReference type="NCBI Taxonomy" id="1612202"/>
    <lineage>
        <taxon>Bacteria</taxon>
        <taxon>Bacillati</taxon>
        <taxon>Bacillota</taxon>
        <taxon>Bacilli</taxon>
        <taxon>Bacillales</taxon>
        <taxon>Bacillaceae</taxon>
        <taxon>Pelagirhabdus</taxon>
    </lineage>
</organism>